<keyword evidence="3" id="KW-0378">Hydrolase</keyword>
<reference evidence="3 4" key="1">
    <citation type="submission" date="2019-08" db="EMBL/GenBank/DDBJ databases">
        <title>Deep-cultivation of Planctomycetes and their phenomic and genomic characterization uncovers novel biology.</title>
        <authorList>
            <person name="Wiegand S."/>
            <person name="Jogler M."/>
            <person name="Boedeker C."/>
            <person name="Pinto D."/>
            <person name="Vollmers J."/>
            <person name="Rivas-Marin E."/>
            <person name="Kohn T."/>
            <person name="Peeters S.H."/>
            <person name="Heuer A."/>
            <person name="Rast P."/>
            <person name="Oberbeckmann S."/>
            <person name="Bunk B."/>
            <person name="Jeske O."/>
            <person name="Meyerdierks A."/>
            <person name="Storesund J.E."/>
            <person name="Kallscheuer N."/>
            <person name="Luecker S."/>
            <person name="Lage O.M."/>
            <person name="Pohl T."/>
            <person name="Merkel B.J."/>
            <person name="Hornburger P."/>
            <person name="Mueller R.-W."/>
            <person name="Bruemmer F."/>
            <person name="Labrenz M."/>
            <person name="Spormann A.M."/>
            <person name="Op den Camp H."/>
            <person name="Overmann J."/>
            <person name="Amann R."/>
            <person name="Jetten M.S.M."/>
            <person name="Mascher T."/>
            <person name="Medema M.H."/>
            <person name="Devos D.P."/>
            <person name="Kaster A.-K."/>
            <person name="Ovreas L."/>
            <person name="Rohde M."/>
            <person name="Galperin M.Y."/>
            <person name="Jogler C."/>
        </authorList>
    </citation>
    <scope>NUCLEOTIDE SEQUENCE [LARGE SCALE GENOMIC DNA]</scope>
    <source>
        <strain evidence="3 4">OJF2</strain>
    </source>
</reference>
<dbReference type="PANTHER" id="PTHR42951">
    <property type="entry name" value="METALLO-BETA-LACTAMASE DOMAIN-CONTAINING"/>
    <property type="match status" value="1"/>
</dbReference>
<dbReference type="PROSITE" id="PS51257">
    <property type="entry name" value="PROKAR_LIPOPROTEIN"/>
    <property type="match status" value="1"/>
</dbReference>
<gene>
    <name evidence="3" type="ORF">OJF2_38390</name>
</gene>
<feature type="signal peptide" evidence="1">
    <location>
        <begin position="1"/>
        <end position="26"/>
    </location>
</feature>
<sequence precursor="true">MARSERRSGGASTALLLALAASSAAGCGGAGPAGPRAALDRAPKLERRPLTVVPGVHMLGGLSPSAAYAVETSAGLLLFDSGLDADAKALKEQMAGLGLHWRKVVAIFLTHAHGDHAGGADALRAATGAKVYAGEGDAAVLRAGRPREAFFSTFHMPDREPHPTTVDVPLKGGERLDFGEAAVRAVAAPGHTPGSTCYLVERGGLRMLFAGDVILMLRGDETPRSELGKPLGTYSAYLAPRYRGDAKTYLASLRVLRSMPVPDLVFPGHPRADNPPQSPRLSQARWAAMLDGGIRDMETLLARYEADGADFLDGTPKVLLPDFFYLGDFRGSALYGFVAGPKLYVVDAPGGPGLADALDRGMEAVGLRPRPPAAVLLTSCDDRATAGLGELIGRHKVQVVAAAGGIPSLRESCPAGTDFIPAEELPARGWFPVEAFALEGRGAAPAAYLLTTSGKRVLCSGMIPVRMSQAVGERLIADLTRPPGSPRGYAASLARLALASPNLWLPAVPTDDQNANVYDQEWQWAMMDNFGVVQFLESRANRR</sequence>
<dbReference type="RefSeq" id="WP_148595113.1">
    <property type="nucleotide sequence ID" value="NZ_CP042997.1"/>
</dbReference>
<dbReference type="AlphaFoldDB" id="A0A5B9W5N9"/>
<dbReference type="Proteomes" id="UP000324233">
    <property type="component" value="Chromosome"/>
</dbReference>
<feature type="chain" id="PRO_5023090002" evidence="1">
    <location>
        <begin position="27"/>
        <end position="543"/>
    </location>
</feature>
<keyword evidence="4" id="KW-1185">Reference proteome</keyword>
<name>A0A5B9W5N9_9BACT</name>
<dbReference type="KEGG" id="agv:OJF2_38390"/>
<dbReference type="InterPro" id="IPR001279">
    <property type="entry name" value="Metallo-B-lactamas"/>
</dbReference>
<dbReference type="Gene3D" id="3.60.15.10">
    <property type="entry name" value="Ribonuclease Z/Hydroxyacylglutathione hydrolase-like"/>
    <property type="match status" value="2"/>
</dbReference>
<dbReference type="Pfam" id="PF00753">
    <property type="entry name" value="Lactamase_B"/>
    <property type="match status" value="1"/>
</dbReference>
<proteinExistence type="predicted"/>
<evidence type="ECO:0000313" key="3">
    <source>
        <dbReference type="EMBL" id="QEH35291.1"/>
    </source>
</evidence>
<protein>
    <submittedName>
        <fullName evidence="3">Metallo-beta-lactamase L1</fullName>
        <ecNumber evidence="3">3.5.2.6</ecNumber>
    </submittedName>
</protein>
<dbReference type="OrthoDB" id="9802248at2"/>
<dbReference type="SUPFAM" id="SSF56281">
    <property type="entry name" value="Metallo-hydrolase/oxidoreductase"/>
    <property type="match status" value="2"/>
</dbReference>
<accession>A0A5B9W5N9</accession>
<evidence type="ECO:0000256" key="1">
    <source>
        <dbReference type="SAM" id="SignalP"/>
    </source>
</evidence>
<dbReference type="PANTHER" id="PTHR42951:SF17">
    <property type="entry name" value="METALLO-BETA-LACTAMASE DOMAIN-CONTAINING PROTEIN"/>
    <property type="match status" value="1"/>
</dbReference>
<evidence type="ECO:0000259" key="2">
    <source>
        <dbReference type="SMART" id="SM00849"/>
    </source>
</evidence>
<organism evidence="3 4">
    <name type="scientific">Aquisphaera giovannonii</name>
    <dbReference type="NCBI Taxonomy" id="406548"/>
    <lineage>
        <taxon>Bacteria</taxon>
        <taxon>Pseudomonadati</taxon>
        <taxon>Planctomycetota</taxon>
        <taxon>Planctomycetia</taxon>
        <taxon>Isosphaerales</taxon>
        <taxon>Isosphaeraceae</taxon>
        <taxon>Aquisphaera</taxon>
    </lineage>
</organism>
<dbReference type="EMBL" id="CP042997">
    <property type="protein sequence ID" value="QEH35291.1"/>
    <property type="molecule type" value="Genomic_DNA"/>
</dbReference>
<dbReference type="EC" id="3.5.2.6" evidence="3"/>
<dbReference type="GO" id="GO:0008800">
    <property type="term" value="F:beta-lactamase activity"/>
    <property type="evidence" value="ECO:0007669"/>
    <property type="project" value="UniProtKB-EC"/>
</dbReference>
<dbReference type="InterPro" id="IPR050855">
    <property type="entry name" value="NDM-1-like"/>
</dbReference>
<keyword evidence="1" id="KW-0732">Signal</keyword>
<feature type="domain" description="Metallo-beta-lactamase" evidence="2">
    <location>
        <begin position="64"/>
        <end position="269"/>
    </location>
</feature>
<evidence type="ECO:0000313" key="4">
    <source>
        <dbReference type="Proteomes" id="UP000324233"/>
    </source>
</evidence>
<dbReference type="InterPro" id="IPR036866">
    <property type="entry name" value="RibonucZ/Hydroxyglut_hydro"/>
</dbReference>
<dbReference type="CDD" id="cd07721">
    <property type="entry name" value="yflN-like_MBL-fold"/>
    <property type="match status" value="1"/>
</dbReference>
<dbReference type="SMART" id="SM00849">
    <property type="entry name" value="Lactamase_B"/>
    <property type="match status" value="1"/>
</dbReference>